<evidence type="ECO:0000259" key="1">
    <source>
        <dbReference type="Pfam" id="PF00551"/>
    </source>
</evidence>
<dbReference type="Proteomes" id="UP000243180">
    <property type="component" value="Chromosome"/>
</dbReference>
<dbReference type="Pfam" id="PF00378">
    <property type="entry name" value="ECH_1"/>
    <property type="match status" value="1"/>
</dbReference>
<dbReference type="Pfam" id="PF00551">
    <property type="entry name" value="Formyl_trans_N"/>
    <property type="match status" value="1"/>
</dbReference>
<dbReference type="InParanoid" id="A0A1B4XG81"/>
<dbReference type="KEGG" id="slim:SCL_1511"/>
<dbReference type="CDD" id="cd08650">
    <property type="entry name" value="FMT_core_HypX_N"/>
    <property type="match status" value="1"/>
</dbReference>
<dbReference type="InterPro" id="IPR002376">
    <property type="entry name" value="Formyl_transf_N"/>
</dbReference>
<dbReference type="OrthoDB" id="580992at2"/>
<keyword evidence="4" id="KW-1185">Reference proteome</keyword>
<evidence type="ECO:0000313" key="3">
    <source>
        <dbReference type="EMBL" id="BAV33816.1"/>
    </source>
</evidence>
<dbReference type="Gene3D" id="3.40.50.12230">
    <property type="match status" value="1"/>
</dbReference>
<dbReference type="CDD" id="cd06558">
    <property type="entry name" value="crotonase-like"/>
    <property type="match status" value="1"/>
</dbReference>
<dbReference type="InterPro" id="IPR005793">
    <property type="entry name" value="Formyl_trans_C"/>
</dbReference>
<dbReference type="InterPro" id="IPR047180">
    <property type="entry name" value="HoxX-like"/>
</dbReference>
<feature type="domain" description="Formyl transferase C-terminal" evidence="2">
    <location>
        <begin position="173"/>
        <end position="258"/>
    </location>
</feature>
<dbReference type="RefSeq" id="WP_096360626.1">
    <property type="nucleotide sequence ID" value="NZ_AP014879.1"/>
</dbReference>
<proteinExistence type="predicted"/>
<dbReference type="InterPro" id="IPR029045">
    <property type="entry name" value="ClpP/crotonase-like_dom_sf"/>
</dbReference>
<dbReference type="Gene3D" id="3.90.226.10">
    <property type="entry name" value="2-enoyl-CoA Hydratase, Chain A, domain 1"/>
    <property type="match status" value="1"/>
</dbReference>
<dbReference type="CDD" id="cd08701">
    <property type="entry name" value="FMT_C_HypX"/>
    <property type="match status" value="1"/>
</dbReference>
<dbReference type="SUPFAM" id="SSF53328">
    <property type="entry name" value="Formyltransferase"/>
    <property type="match status" value="1"/>
</dbReference>
<dbReference type="InterPro" id="IPR011034">
    <property type="entry name" value="Formyl_transferase-like_C_sf"/>
</dbReference>
<dbReference type="SUPFAM" id="SSF50486">
    <property type="entry name" value="FMT C-terminal domain-like"/>
    <property type="match status" value="1"/>
</dbReference>
<dbReference type="InterPro" id="IPR001753">
    <property type="entry name" value="Enoyl-CoA_hydra/iso"/>
</dbReference>
<evidence type="ECO:0000259" key="2">
    <source>
        <dbReference type="Pfam" id="PF02911"/>
    </source>
</evidence>
<organism evidence="3 4">
    <name type="scientific">Sulfuricaulis limicola</name>
    <dbReference type="NCBI Taxonomy" id="1620215"/>
    <lineage>
        <taxon>Bacteria</taxon>
        <taxon>Pseudomonadati</taxon>
        <taxon>Pseudomonadota</taxon>
        <taxon>Gammaproteobacteria</taxon>
        <taxon>Acidiferrobacterales</taxon>
        <taxon>Acidiferrobacteraceae</taxon>
        <taxon>Sulfuricaulis</taxon>
    </lineage>
</organism>
<accession>A0A1B4XG81</accession>
<sequence length="571" mass="63516">MRILFLTHSFNSLTQRLYVELTGRGHEISIEFDINDAVTIEAVRLFQPDLILAPYLRRAIPEQIWRHHLCLVVHPGIVGDRGPSALDWAILNGETEWGVTVLQANGAMDAGPVWATAGFRMRAARKSSLYRSEVTEAAVTAVLQALDRFESGGFTPSLPAAGTRGQWRPLMGQSDRQIDWLADDTRTILQKINSGDGAPGVADGFGGELYHLYDACEEDGLRGKPGDIIARRYGAICRATRDGAVWIGHLKKIIPGEKTFKLPAADVLGAALSAVPEAPLTLEVSPDRKTCKEIWYEEKSGVGYLYFDFYNGAMGTEQCQRLLEAYQQVRQRPTRVIVLMGGRDFWSNGIHLNRIEAADSPADESWRNINAMDDLVQAIITTDSQLTVAALRGNAGAGGAFLALAADRIYARAGVVLNPHYKNMGNLYGSEYWTYLLPRRVDTGGRAIMENRLPLGAAEAKRLGLIDDCFGANVDEFSARIEALAQALATDPAYESYLMEKRQRRARDEAARPLAQYRTEELERMKLNFYGFDPSYHVARYNFVFRVPNSWTPLHLARHRSISHKKTTNAA</sequence>
<dbReference type="Pfam" id="PF02911">
    <property type="entry name" value="Formyl_trans_C"/>
    <property type="match status" value="1"/>
</dbReference>
<dbReference type="InterPro" id="IPR036477">
    <property type="entry name" value="Formyl_transf_N_sf"/>
</dbReference>
<name>A0A1B4XG81_9GAMM</name>
<dbReference type="PANTHER" id="PTHR43388:SF1">
    <property type="entry name" value="HYDROGENASE MATURATION FACTOR HOXX"/>
    <property type="match status" value="1"/>
</dbReference>
<dbReference type="SUPFAM" id="SSF52096">
    <property type="entry name" value="ClpP/crotonase"/>
    <property type="match status" value="1"/>
</dbReference>
<protein>
    <submittedName>
        <fullName evidence="3">Hydrogenase maturation protein</fullName>
    </submittedName>
</protein>
<reference evidence="3 4" key="1">
    <citation type="submission" date="2015-05" db="EMBL/GenBank/DDBJ databases">
        <title>Complete genome sequence of a sulfur-oxidizing gammaproteobacterium strain HA5.</title>
        <authorList>
            <person name="Miura A."/>
            <person name="Kojima H."/>
            <person name="Fukui M."/>
        </authorList>
    </citation>
    <scope>NUCLEOTIDE SEQUENCE [LARGE SCALE GENOMIC DNA]</scope>
    <source>
        <strain evidence="3 4">HA5</strain>
    </source>
</reference>
<dbReference type="GO" id="GO:0003824">
    <property type="term" value="F:catalytic activity"/>
    <property type="evidence" value="ECO:0007669"/>
    <property type="project" value="InterPro"/>
</dbReference>
<dbReference type="InterPro" id="IPR009188">
    <property type="entry name" value="NiFe-hyd_mat_HypX/HoxX"/>
</dbReference>
<evidence type="ECO:0000313" key="4">
    <source>
        <dbReference type="Proteomes" id="UP000243180"/>
    </source>
</evidence>
<dbReference type="PIRSF" id="PIRSF006787">
    <property type="entry name" value="Hydrgn_mat_HoxX"/>
    <property type="match status" value="1"/>
</dbReference>
<feature type="domain" description="Formyl transferase N-terminal" evidence="1">
    <location>
        <begin position="39"/>
        <end position="145"/>
    </location>
</feature>
<gene>
    <name evidence="3" type="ORF">SCL_1511</name>
</gene>
<dbReference type="EMBL" id="AP014879">
    <property type="protein sequence ID" value="BAV33816.1"/>
    <property type="molecule type" value="Genomic_DNA"/>
</dbReference>
<dbReference type="AlphaFoldDB" id="A0A1B4XG81"/>
<dbReference type="PANTHER" id="PTHR43388">
    <property type="entry name" value="HYDROGENASE MATURATION FACTOR HOXX"/>
    <property type="match status" value="1"/>
</dbReference>